<dbReference type="AlphaFoldDB" id="A0A2J6RTK4"/>
<sequence>MDSEESMMPDQPGDAAPTAPSSGPGLQDVSATPATGAGYRQHGSFDDEAEGGPAEGQPHVIEREEIAMSDVAANTAGDSKPTTNGTVSMLPHLADPEFSNALVKSNEIDGDCEQSIEGTTPDDVADTAPATRTLGPTLQNLTTLGTSAVEHENNEHIREERGAEMGPDENERESEDDDDVEFDEEDDEKTCNHGRQPKRTKPITSLLQLAERGILKQLTKAIDGKRVTARYCCGGRVRSLPPSVLTIYQDEKPRKVSRLILRWDDLEGKMTRRIVFPFNDTQPFSNFDSHIETLAKKCETVGSLEESLFSINFDPYSYGIIDVITQVLVPGFEAELLKRVPERRGVRAKLLSLQVRSARGTVCKPLPKNKTAQYFGKLIVCLPYAHKGGQWEVSSDGHSTSFDFSKSEDNTTIHWAAFVGDCDYQTHDVEEGHQLVLIYNLFLSYRTGEVLRDNSTADPTLFPLYAGVKEMLEHPGFMKKGGVLGFYCQYPYSHVSANAAKQLPSALQGVDMVVYSVFKSLGLKTEILPLLDVSPLDEMDENEYEREEEYHNEYLDELDESNEDCPVCGCCDSPFPSFQEWKATRPKYDRVGTKLHGLKLAECDEEAEWSQAEKEEILREAWPWRELEGVRWLNEPKDSPKTHSAGKGWEIALVNTSSCDQDVSTETFYSHLVILITVPKVMDRELTTSK</sequence>
<keyword evidence="3" id="KW-1185">Reference proteome</keyword>
<feature type="compositionally biased region" description="Polar residues" evidence="1">
    <location>
        <begin position="76"/>
        <end position="87"/>
    </location>
</feature>
<name>A0A2J6RTK4_HYAVF</name>
<reference evidence="2 3" key="1">
    <citation type="submission" date="2016-04" db="EMBL/GenBank/DDBJ databases">
        <title>A degradative enzymes factory behind the ericoid mycorrhizal symbiosis.</title>
        <authorList>
            <consortium name="DOE Joint Genome Institute"/>
            <person name="Martino E."/>
            <person name="Morin E."/>
            <person name="Grelet G."/>
            <person name="Kuo A."/>
            <person name="Kohler A."/>
            <person name="Daghino S."/>
            <person name="Barry K."/>
            <person name="Choi C."/>
            <person name="Cichocki N."/>
            <person name="Clum A."/>
            <person name="Copeland A."/>
            <person name="Hainaut M."/>
            <person name="Haridas S."/>
            <person name="Labutti K."/>
            <person name="Lindquist E."/>
            <person name="Lipzen A."/>
            <person name="Khouja H.-R."/>
            <person name="Murat C."/>
            <person name="Ohm R."/>
            <person name="Olson A."/>
            <person name="Spatafora J."/>
            <person name="Veneault-Fourrey C."/>
            <person name="Henrissat B."/>
            <person name="Grigoriev I."/>
            <person name="Martin F."/>
            <person name="Perotto S."/>
        </authorList>
    </citation>
    <scope>NUCLEOTIDE SEQUENCE [LARGE SCALE GENOMIC DNA]</scope>
    <source>
        <strain evidence="2 3">F</strain>
    </source>
</reference>
<dbReference type="PANTHER" id="PTHR33099:SF7">
    <property type="entry name" value="MYND-TYPE DOMAIN-CONTAINING PROTEIN"/>
    <property type="match status" value="1"/>
</dbReference>
<dbReference type="Proteomes" id="UP000235786">
    <property type="component" value="Unassembled WGS sequence"/>
</dbReference>
<feature type="region of interest" description="Disordered" evidence="1">
    <location>
        <begin position="145"/>
        <end position="199"/>
    </location>
</feature>
<dbReference type="PANTHER" id="PTHR33099">
    <property type="entry name" value="FE2OG DIOXYGENASE DOMAIN-CONTAINING PROTEIN"/>
    <property type="match status" value="1"/>
</dbReference>
<feature type="compositionally biased region" description="Acidic residues" evidence="1">
    <location>
        <begin position="166"/>
        <end position="188"/>
    </location>
</feature>
<accession>A0A2J6RTK4</accession>
<evidence type="ECO:0000313" key="2">
    <source>
        <dbReference type="EMBL" id="PMD41848.1"/>
    </source>
</evidence>
<feature type="region of interest" description="Disordered" evidence="1">
    <location>
        <begin position="116"/>
        <end position="135"/>
    </location>
</feature>
<dbReference type="OrthoDB" id="27483at2759"/>
<gene>
    <name evidence="2" type="ORF">L207DRAFT_633154</name>
</gene>
<dbReference type="EMBL" id="KZ613944">
    <property type="protein sequence ID" value="PMD41848.1"/>
    <property type="molecule type" value="Genomic_DNA"/>
</dbReference>
<feature type="compositionally biased region" description="Basic and acidic residues" evidence="1">
    <location>
        <begin position="149"/>
        <end position="163"/>
    </location>
</feature>
<protein>
    <submittedName>
        <fullName evidence="2">Uncharacterized protein</fullName>
    </submittedName>
</protein>
<evidence type="ECO:0000313" key="3">
    <source>
        <dbReference type="Proteomes" id="UP000235786"/>
    </source>
</evidence>
<feature type="region of interest" description="Disordered" evidence="1">
    <location>
        <begin position="1"/>
        <end position="93"/>
    </location>
</feature>
<organism evidence="2 3">
    <name type="scientific">Hyaloscypha variabilis (strain UAMH 11265 / GT02V1 / F)</name>
    <name type="common">Meliniomyces variabilis</name>
    <dbReference type="NCBI Taxonomy" id="1149755"/>
    <lineage>
        <taxon>Eukaryota</taxon>
        <taxon>Fungi</taxon>
        <taxon>Dikarya</taxon>
        <taxon>Ascomycota</taxon>
        <taxon>Pezizomycotina</taxon>
        <taxon>Leotiomycetes</taxon>
        <taxon>Helotiales</taxon>
        <taxon>Hyaloscyphaceae</taxon>
        <taxon>Hyaloscypha</taxon>
        <taxon>Hyaloscypha variabilis</taxon>
    </lineage>
</organism>
<proteinExistence type="predicted"/>
<evidence type="ECO:0000256" key="1">
    <source>
        <dbReference type="SAM" id="MobiDB-lite"/>
    </source>
</evidence>